<feature type="compositionally biased region" description="Polar residues" evidence="2">
    <location>
        <begin position="192"/>
        <end position="203"/>
    </location>
</feature>
<accession>A0A1D1ZA89</accession>
<dbReference type="PANTHER" id="PTHR12794:SF0">
    <property type="entry name" value="GEM-ASSOCIATED PROTEIN 2"/>
    <property type="match status" value="1"/>
</dbReference>
<dbReference type="Pfam" id="PF04938">
    <property type="entry name" value="SIP1"/>
    <property type="match status" value="1"/>
</dbReference>
<name>A0A1D1ZA89_9ARAE</name>
<sequence>MGADKSPGEFARGIVGDAGETGSGSGRTADMTHFEEDVAEEEAAAVVEEITCPEGASAVEDLGQRSVSISETVGRNGTVGGSSFDSSPVCAMRSALAASTDGSNEDPDMKGEVSTWKSNVLNEKVDFLDVVASDSQRERGITSGRPVIRYTREGLVALRFVDVDEQRQKWNEIYGGLETVVSREYDEISVSSQKKANLSYDQRQQQEKKKGTSTSKHELLVENNGKRSDALETPGLLCGSNFDEESWADEEESCNEDDSDDEYSSIQRPAFLVEGEPDFESGPPQDGLEYLRRVRWEAAQMPKVKVAKFDRSKWSNEQTPYMPKIPEIAKCPENLSPLKHWVHIFLADFSELRKAFLEFENSANRALCPSTHEDSCEDSLGLQAKKSIPTVSAVLGMDPVSRAAMIRNRVKAFETASILSRDNCLWLFALCVVVDTPLDSETSSCLRSLLRKCSSLLAKKSKFDEEVVMLQILVAISGEYFGQTES</sequence>
<dbReference type="PANTHER" id="PTHR12794">
    <property type="entry name" value="GEMIN2"/>
    <property type="match status" value="1"/>
</dbReference>
<feature type="compositionally biased region" description="Basic and acidic residues" evidence="2">
    <location>
        <begin position="204"/>
        <end position="230"/>
    </location>
</feature>
<dbReference type="Gene3D" id="1.20.58.1070">
    <property type="match status" value="1"/>
</dbReference>
<protein>
    <submittedName>
        <fullName evidence="3">Gem-associated protein 2</fullName>
    </submittedName>
</protein>
<comment type="similarity">
    <text evidence="1">Belongs to the gemin-2 family.</text>
</comment>
<proteinExistence type="inferred from homology"/>
<feature type="region of interest" description="Disordered" evidence="2">
    <location>
        <begin position="192"/>
        <end position="238"/>
    </location>
</feature>
<dbReference type="EMBL" id="GDJX01004120">
    <property type="protein sequence ID" value="JAT63816.1"/>
    <property type="molecule type" value="Transcribed_RNA"/>
</dbReference>
<gene>
    <name evidence="3" type="primary">Gemin2_1</name>
    <name evidence="3" type="ORF">g.50602</name>
</gene>
<evidence type="ECO:0000256" key="1">
    <source>
        <dbReference type="ARBA" id="ARBA00025758"/>
    </source>
</evidence>
<dbReference type="AlphaFoldDB" id="A0A1D1ZA89"/>
<dbReference type="GO" id="GO:0032797">
    <property type="term" value="C:SMN complex"/>
    <property type="evidence" value="ECO:0007669"/>
    <property type="project" value="TreeGrafter"/>
</dbReference>
<feature type="region of interest" description="Disordered" evidence="2">
    <location>
        <begin position="1"/>
        <end position="32"/>
    </location>
</feature>
<evidence type="ECO:0000256" key="2">
    <source>
        <dbReference type="SAM" id="MobiDB-lite"/>
    </source>
</evidence>
<dbReference type="GO" id="GO:0000387">
    <property type="term" value="P:spliceosomal snRNP assembly"/>
    <property type="evidence" value="ECO:0007669"/>
    <property type="project" value="InterPro"/>
</dbReference>
<dbReference type="InterPro" id="IPR035426">
    <property type="entry name" value="Gemin2/Brr1"/>
</dbReference>
<reference evidence="3" key="1">
    <citation type="submission" date="2015-07" db="EMBL/GenBank/DDBJ databases">
        <title>Transcriptome Assembly of Anthurium amnicola.</title>
        <authorList>
            <person name="Suzuki J."/>
        </authorList>
    </citation>
    <scope>NUCLEOTIDE SEQUENCE</scope>
</reference>
<organism evidence="3">
    <name type="scientific">Anthurium amnicola</name>
    <dbReference type="NCBI Taxonomy" id="1678845"/>
    <lineage>
        <taxon>Eukaryota</taxon>
        <taxon>Viridiplantae</taxon>
        <taxon>Streptophyta</taxon>
        <taxon>Embryophyta</taxon>
        <taxon>Tracheophyta</taxon>
        <taxon>Spermatophyta</taxon>
        <taxon>Magnoliopsida</taxon>
        <taxon>Liliopsida</taxon>
        <taxon>Araceae</taxon>
        <taxon>Pothoideae</taxon>
        <taxon>Potheae</taxon>
        <taxon>Anthurium</taxon>
    </lineage>
</organism>
<dbReference type="GO" id="GO:0005634">
    <property type="term" value="C:nucleus"/>
    <property type="evidence" value="ECO:0007669"/>
    <property type="project" value="TreeGrafter"/>
</dbReference>
<evidence type="ECO:0000313" key="3">
    <source>
        <dbReference type="EMBL" id="JAT63816.1"/>
    </source>
</evidence>